<comment type="caution">
    <text evidence="1">The sequence shown here is derived from an EMBL/GenBank/DDBJ whole genome shotgun (WGS) entry which is preliminary data.</text>
</comment>
<dbReference type="EMBL" id="BGZK01002536">
    <property type="protein sequence ID" value="GBP94688.1"/>
    <property type="molecule type" value="Genomic_DNA"/>
</dbReference>
<evidence type="ECO:0000313" key="2">
    <source>
        <dbReference type="Proteomes" id="UP000299102"/>
    </source>
</evidence>
<accession>A0A4C2A3P2</accession>
<evidence type="ECO:0000313" key="1">
    <source>
        <dbReference type="EMBL" id="GBP94688.1"/>
    </source>
</evidence>
<proteinExistence type="predicted"/>
<dbReference type="Proteomes" id="UP000299102">
    <property type="component" value="Unassembled WGS sequence"/>
</dbReference>
<name>A0A4C2A3P2_EUMVA</name>
<dbReference type="STRING" id="151549.A0A4C2A3P2"/>
<keyword evidence="2" id="KW-1185">Reference proteome</keyword>
<protein>
    <submittedName>
        <fullName evidence="1">Uncharacterized protein</fullName>
    </submittedName>
</protein>
<dbReference type="AlphaFoldDB" id="A0A4C2A3P2"/>
<sequence length="79" mass="9534">MMDIHMDFMNDLRNREKQKAETFEFAEEIILKAYPDAIPIIKNWLNLEREKLPDEIPALEKLIEDHKEFMENTAKRQSE</sequence>
<reference evidence="1 2" key="1">
    <citation type="journal article" date="2019" name="Commun. Biol.">
        <title>The bagworm genome reveals a unique fibroin gene that provides high tensile strength.</title>
        <authorList>
            <person name="Kono N."/>
            <person name="Nakamura H."/>
            <person name="Ohtoshi R."/>
            <person name="Tomita M."/>
            <person name="Numata K."/>
            <person name="Arakawa K."/>
        </authorList>
    </citation>
    <scope>NUCLEOTIDE SEQUENCE [LARGE SCALE GENOMIC DNA]</scope>
</reference>
<organism evidence="1 2">
    <name type="scientific">Eumeta variegata</name>
    <name type="common">Bagworm moth</name>
    <name type="synonym">Eumeta japonica</name>
    <dbReference type="NCBI Taxonomy" id="151549"/>
    <lineage>
        <taxon>Eukaryota</taxon>
        <taxon>Metazoa</taxon>
        <taxon>Ecdysozoa</taxon>
        <taxon>Arthropoda</taxon>
        <taxon>Hexapoda</taxon>
        <taxon>Insecta</taxon>
        <taxon>Pterygota</taxon>
        <taxon>Neoptera</taxon>
        <taxon>Endopterygota</taxon>
        <taxon>Lepidoptera</taxon>
        <taxon>Glossata</taxon>
        <taxon>Ditrysia</taxon>
        <taxon>Tineoidea</taxon>
        <taxon>Psychidae</taxon>
        <taxon>Oiketicinae</taxon>
        <taxon>Eumeta</taxon>
    </lineage>
</organism>
<gene>
    <name evidence="1" type="ORF">EVAR_66929_1</name>
</gene>